<dbReference type="GO" id="GO:0016790">
    <property type="term" value="F:thiolester hydrolase activity"/>
    <property type="evidence" value="ECO:0007669"/>
    <property type="project" value="UniProtKB-ARBA"/>
</dbReference>
<dbReference type="Pfam" id="PF03061">
    <property type="entry name" value="4HBT"/>
    <property type="match status" value="1"/>
</dbReference>
<dbReference type="Proteomes" id="UP000006377">
    <property type="component" value="Chromosome"/>
</dbReference>
<feature type="domain" description="Thioesterase" evidence="1">
    <location>
        <begin position="57"/>
        <end position="132"/>
    </location>
</feature>
<gene>
    <name evidence="2" type="ordered locus">Plav_0491</name>
</gene>
<organism evidence="2 3">
    <name type="scientific">Parvibaculum lavamentivorans (strain DS-1 / DSM 13023 / NCIMB 13966)</name>
    <dbReference type="NCBI Taxonomy" id="402881"/>
    <lineage>
        <taxon>Bacteria</taxon>
        <taxon>Pseudomonadati</taxon>
        <taxon>Pseudomonadota</taxon>
        <taxon>Alphaproteobacteria</taxon>
        <taxon>Hyphomicrobiales</taxon>
        <taxon>Parvibaculaceae</taxon>
        <taxon>Parvibaculum</taxon>
    </lineage>
</organism>
<evidence type="ECO:0000259" key="1">
    <source>
        <dbReference type="Pfam" id="PF03061"/>
    </source>
</evidence>
<dbReference type="HOGENOM" id="CLU_089876_8_2_5"/>
<dbReference type="OrthoDB" id="3477511at2"/>
<sequence length="145" mass="15813">MSDPLPSPVEVATPEGWRISELHDPFEAYVGPLFEREDADGARIFAFIADERYVNEQGIVHEGMMMTFADAFLGSAANRGAEGKSCVTLSLQASFLGEPKAGALIECHTKLERKTRAIIFVSARFCAGGEDVMTATSLWKVLGER</sequence>
<dbReference type="EMBL" id="CP000774">
    <property type="protein sequence ID" value="ABS62114.1"/>
    <property type="molecule type" value="Genomic_DNA"/>
</dbReference>
<dbReference type="SUPFAM" id="SSF54637">
    <property type="entry name" value="Thioesterase/thiol ester dehydrase-isomerase"/>
    <property type="match status" value="1"/>
</dbReference>
<dbReference type="InterPro" id="IPR029069">
    <property type="entry name" value="HotDog_dom_sf"/>
</dbReference>
<name>A7HQD1_PARL1</name>
<evidence type="ECO:0000313" key="3">
    <source>
        <dbReference type="Proteomes" id="UP000006377"/>
    </source>
</evidence>
<dbReference type="STRING" id="402881.Plav_0491"/>
<protein>
    <submittedName>
        <fullName evidence="2">Thioesterase superfamily protein</fullName>
    </submittedName>
</protein>
<accession>A7HQD1</accession>
<keyword evidence="3" id="KW-1185">Reference proteome</keyword>
<dbReference type="Gene3D" id="3.10.129.10">
    <property type="entry name" value="Hotdog Thioesterase"/>
    <property type="match status" value="1"/>
</dbReference>
<evidence type="ECO:0000313" key="2">
    <source>
        <dbReference type="EMBL" id="ABS62114.1"/>
    </source>
</evidence>
<dbReference type="CDD" id="cd03443">
    <property type="entry name" value="PaaI_thioesterase"/>
    <property type="match status" value="1"/>
</dbReference>
<dbReference type="eggNOG" id="COG2050">
    <property type="taxonomic scope" value="Bacteria"/>
</dbReference>
<dbReference type="AlphaFoldDB" id="A7HQD1"/>
<proteinExistence type="predicted"/>
<dbReference type="RefSeq" id="WP_011995405.1">
    <property type="nucleotide sequence ID" value="NC_009719.1"/>
</dbReference>
<reference evidence="2 3" key="1">
    <citation type="journal article" date="2011" name="Stand. Genomic Sci.">
        <title>Complete genome sequence of Parvibaculum lavamentivorans type strain (DS-1(T)).</title>
        <authorList>
            <person name="Schleheck D."/>
            <person name="Weiss M."/>
            <person name="Pitluck S."/>
            <person name="Bruce D."/>
            <person name="Land M.L."/>
            <person name="Han S."/>
            <person name="Saunders E."/>
            <person name="Tapia R."/>
            <person name="Detter C."/>
            <person name="Brettin T."/>
            <person name="Han J."/>
            <person name="Woyke T."/>
            <person name="Goodwin L."/>
            <person name="Pennacchio L."/>
            <person name="Nolan M."/>
            <person name="Cook A.M."/>
            <person name="Kjelleberg S."/>
            <person name="Thomas T."/>
        </authorList>
    </citation>
    <scope>NUCLEOTIDE SEQUENCE [LARGE SCALE GENOMIC DNA]</scope>
    <source>
        <strain evidence="3">DS-1 / DSM 13023 / NCIMB 13966</strain>
    </source>
</reference>
<dbReference type="InterPro" id="IPR006683">
    <property type="entry name" value="Thioestr_dom"/>
</dbReference>
<dbReference type="KEGG" id="pla:Plav_0491"/>